<comment type="subcellular location">
    <subcellularLocation>
        <location evidence="5">Golgi apparatus</location>
        <location evidence="5">Golgi stack membrane</location>
        <topology evidence="5">Single-pass type II membrane protein</topology>
    </subcellularLocation>
</comment>
<evidence type="ECO:0000256" key="4">
    <source>
        <dbReference type="ARBA" id="ARBA00022679"/>
    </source>
</evidence>
<dbReference type="EC" id="2.4.1.-" evidence="5"/>
<keyword evidence="5" id="KW-0812">Transmembrane</keyword>
<proteinExistence type="inferred from homology"/>
<keyword evidence="4 5" id="KW-0808">Transferase</keyword>
<keyword evidence="8" id="KW-1185">Reference proteome</keyword>
<dbReference type="PANTHER" id="PTHR11929:SF194">
    <property type="entry name" value="ALPHA-(1,3)-FUCOSYLTRANSFERASE 10"/>
    <property type="match status" value="1"/>
</dbReference>
<reference evidence="7" key="2">
    <citation type="journal article" date="2022" name="Microbiol. Resour. Announc.">
        <title>Whole-Genome Sequence of Entomortierella parvispora E1425, a Mucoromycotan Fungus Associated with Burkholderiaceae-Related Endosymbiotic Bacteria.</title>
        <authorList>
            <person name="Herlambang A."/>
            <person name="Guo Y."/>
            <person name="Takashima Y."/>
            <person name="Narisawa K."/>
            <person name="Ohta H."/>
            <person name="Nishizawa T."/>
        </authorList>
    </citation>
    <scope>NUCLEOTIDE SEQUENCE</scope>
    <source>
        <strain evidence="7">E1425</strain>
    </source>
</reference>
<comment type="pathway">
    <text evidence="1">Protein modification; protein glycosylation.</text>
</comment>
<evidence type="ECO:0000313" key="7">
    <source>
        <dbReference type="EMBL" id="GJJ70962.1"/>
    </source>
</evidence>
<evidence type="ECO:0000256" key="3">
    <source>
        <dbReference type="ARBA" id="ARBA00022676"/>
    </source>
</evidence>
<protein>
    <recommendedName>
        <fullName evidence="5">Fucosyltransferase</fullName>
        <ecNumber evidence="5">2.4.1.-</ecNumber>
    </recommendedName>
</protein>
<dbReference type="GO" id="GO:0046920">
    <property type="term" value="F:alpha-(1-&gt;3)-fucosyltransferase activity"/>
    <property type="evidence" value="ECO:0007669"/>
    <property type="project" value="TreeGrafter"/>
</dbReference>
<keyword evidence="5" id="KW-0333">Golgi apparatus</keyword>
<feature type="transmembrane region" description="Helical" evidence="5">
    <location>
        <begin position="25"/>
        <end position="44"/>
    </location>
</feature>
<dbReference type="OrthoDB" id="427096at2759"/>
<evidence type="ECO:0000259" key="6">
    <source>
        <dbReference type="Pfam" id="PF00852"/>
    </source>
</evidence>
<evidence type="ECO:0000256" key="5">
    <source>
        <dbReference type="RuleBase" id="RU003832"/>
    </source>
</evidence>
<feature type="domain" description="Fucosyltransferase C-terminal" evidence="6">
    <location>
        <begin position="246"/>
        <end position="406"/>
    </location>
</feature>
<evidence type="ECO:0000313" key="8">
    <source>
        <dbReference type="Proteomes" id="UP000827284"/>
    </source>
</evidence>
<name>A0A9P3H6J3_9FUNG</name>
<dbReference type="Proteomes" id="UP000827284">
    <property type="component" value="Unassembled WGS sequence"/>
</dbReference>
<dbReference type="SUPFAM" id="SSF53756">
    <property type="entry name" value="UDP-Glycosyltransferase/glycogen phosphorylase"/>
    <property type="match status" value="1"/>
</dbReference>
<dbReference type="InterPro" id="IPR038577">
    <property type="entry name" value="GT10-like_C_sf"/>
</dbReference>
<reference evidence="7" key="1">
    <citation type="submission" date="2021-11" db="EMBL/GenBank/DDBJ databases">
        <authorList>
            <person name="Herlambang A."/>
            <person name="Guo Y."/>
            <person name="Takashima Y."/>
            <person name="Nishizawa T."/>
        </authorList>
    </citation>
    <scope>NUCLEOTIDE SEQUENCE</scope>
    <source>
        <strain evidence="7">E1425</strain>
    </source>
</reference>
<evidence type="ECO:0000256" key="1">
    <source>
        <dbReference type="ARBA" id="ARBA00004922"/>
    </source>
</evidence>
<keyword evidence="5" id="KW-0472">Membrane</keyword>
<comment type="similarity">
    <text evidence="2 5">Belongs to the glycosyltransferase 10 family.</text>
</comment>
<accession>A0A9P3H6J3</accession>
<keyword evidence="3 5" id="KW-0328">Glycosyltransferase</keyword>
<dbReference type="EMBL" id="BQFW01000004">
    <property type="protein sequence ID" value="GJJ70962.1"/>
    <property type="molecule type" value="Genomic_DNA"/>
</dbReference>
<evidence type="ECO:0000256" key="2">
    <source>
        <dbReference type="ARBA" id="ARBA00008919"/>
    </source>
</evidence>
<dbReference type="GO" id="GO:0032580">
    <property type="term" value="C:Golgi cisterna membrane"/>
    <property type="evidence" value="ECO:0007669"/>
    <property type="project" value="UniProtKB-SubCell"/>
</dbReference>
<dbReference type="InterPro" id="IPR001503">
    <property type="entry name" value="Glyco_trans_10"/>
</dbReference>
<dbReference type="InterPro" id="IPR055270">
    <property type="entry name" value="Glyco_tran_10_C"/>
</dbReference>
<dbReference type="Pfam" id="PF00852">
    <property type="entry name" value="Glyco_transf_10"/>
    <property type="match status" value="1"/>
</dbReference>
<sequence>MSYNKVWYNLRHAYYSASQQQRKRLYIATVAGGLVTLLLLQMYVSRLRSRVHKELDLLSLQPPSTGATYFQRNPDPAVYKRPSQIVGFCNNLPIVRHPRGILITRKTKDEPLRIFHWKQWSYGQVVDWQKESRSRTPRSLDGELDADIIFMDYPFFDFRIQQPPYFDMRRFPPRVAHQRWVFQFGQESVGYFNFVGLKSYLQQFDFLIGSPPSLMDLPLPLYAITKERAMELADVRPSFPADRKPEHLIAFMVSNCDGLNNRNHLMHYLVKHLGAHSYGHCLRNTEIPKELEDAEKEGRMSWDEVKRKTLATYPFILAAENSNCVGYITEKIYDALAVGAIPVYMGAPDIANFVPEGSYIDASSFRSHEDLVQYLERVDRESFYRWKSIVKQDPTKFCKSCFTVPTAMECNIMNNVRFV</sequence>
<gene>
    <name evidence="7" type="ORF">EMPS_03312</name>
</gene>
<dbReference type="PANTHER" id="PTHR11929">
    <property type="entry name" value="ALPHA- 1,3 -FUCOSYLTRANSFERASE"/>
    <property type="match status" value="1"/>
</dbReference>
<comment type="caution">
    <text evidence="7">The sequence shown here is derived from an EMBL/GenBank/DDBJ whole genome shotgun (WGS) entry which is preliminary data.</text>
</comment>
<dbReference type="Gene3D" id="3.40.50.11660">
    <property type="entry name" value="Glycosyl transferase family 10, C-terminal domain"/>
    <property type="match status" value="1"/>
</dbReference>
<keyword evidence="5" id="KW-1133">Transmembrane helix</keyword>
<organism evidence="7 8">
    <name type="scientific">Entomortierella parvispora</name>
    <dbReference type="NCBI Taxonomy" id="205924"/>
    <lineage>
        <taxon>Eukaryota</taxon>
        <taxon>Fungi</taxon>
        <taxon>Fungi incertae sedis</taxon>
        <taxon>Mucoromycota</taxon>
        <taxon>Mortierellomycotina</taxon>
        <taxon>Mortierellomycetes</taxon>
        <taxon>Mortierellales</taxon>
        <taxon>Mortierellaceae</taxon>
        <taxon>Entomortierella</taxon>
    </lineage>
</organism>
<dbReference type="AlphaFoldDB" id="A0A9P3H6J3"/>